<keyword evidence="9 18" id="KW-0630">Potassium</keyword>
<evidence type="ECO:0000256" key="13">
    <source>
        <dbReference type="ARBA" id="ARBA00023268"/>
    </source>
</evidence>
<keyword evidence="13" id="KW-0511">Multifunctional enzyme</keyword>
<dbReference type="Pfam" id="PF03853">
    <property type="entry name" value="YjeF_N"/>
    <property type="match status" value="1"/>
</dbReference>
<accession>A0A1I0B155</accession>
<comment type="similarity">
    <text evidence="3 19">In the N-terminal section; belongs to the NnrE/AIBP family.</text>
</comment>
<feature type="binding site" evidence="18">
    <location>
        <begin position="65"/>
        <end position="69"/>
    </location>
    <ligand>
        <name>(6S)-NADPHX</name>
        <dbReference type="ChEBI" id="CHEBI:64076"/>
    </ligand>
</feature>
<comment type="catalytic activity">
    <reaction evidence="16 17 19">
        <text>(6S)-NADPHX + ADP = AMP + phosphate + NADPH + H(+)</text>
        <dbReference type="Rhea" id="RHEA:32235"/>
        <dbReference type="ChEBI" id="CHEBI:15378"/>
        <dbReference type="ChEBI" id="CHEBI:43474"/>
        <dbReference type="ChEBI" id="CHEBI:57783"/>
        <dbReference type="ChEBI" id="CHEBI:64076"/>
        <dbReference type="ChEBI" id="CHEBI:456215"/>
        <dbReference type="ChEBI" id="CHEBI:456216"/>
        <dbReference type="EC" id="4.2.1.136"/>
    </reaction>
</comment>
<feature type="binding site" evidence="17">
    <location>
        <position position="272"/>
    </location>
    <ligand>
        <name>(6S)-NADPHX</name>
        <dbReference type="ChEBI" id="CHEBI:64076"/>
    </ligand>
</feature>
<evidence type="ECO:0000256" key="16">
    <source>
        <dbReference type="ARBA" id="ARBA00049209"/>
    </source>
</evidence>
<feature type="binding site" evidence="17">
    <location>
        <position position="380"/>
    </location>
    <ligand>
        <name>(6S)-NADPHX</name>
        <dbReference type="ChEBI" id="CHEBI:64076"/>
    </ligand>
</feature>
<dbReference type="AlphaFoldDB" id="A0A1I0B155"/>
<dbReference type="OrthoDB" id="9806925at2"/>
<evidence type="ECO:0000256" key="1">
    <source>
        <dbReference type="ARBA" id="ARBA00000013"/>
    </source>
</evidence>
<dbReference type="EMBL" id="FOHZ01000003">
    <property type="protein sequence ID" value="SET00200.1"/>
    <property type="molecule type" value="Genomic_DNA"/>
</dbReference>
<comment type="caution">
    <text evidence="18">Lacks conserved residue(s) required for the propagation of feature annotation.</text>
</comment>
<dbReference type="NCBIfam" id="TIGR00197">
    <property type="entry name" value="yjeF_nterm"/>
    <property type="match status" value="1"/>
</dbReference>
<comment type="similarity">
    <text evidence="17">Belongs to the NnrD/CARKD family.</text>
</comment>
<comment type="function">
    <text evidence="14 19">Bifunctional enzyme that catalyzes the epimerization of the S- and R-forms of NAD(P)HX and the dehydration of the S-form of NAD(P)HX at the expense of ADP, which is converted to AMP. This allows the repair of both epimers of NAD(P)HX, a damaged form of NAD(P)H that is a result of enzymatic or heat-dependent hydration.</text>
</comment>
<evidence type="ECO:0000256" key="8">
    <source>
        <dbReference type="ARBA" id="ARBA00022857"/>
    </source>
</evidence>
<dbReference type="HAMAP" id="MF_01966">
    <property type="entry name" value="NADHX_epimerase"/>
    <property type="match status" value="1"/>
</dbReference>
<dbReference type="HAMAP" id="MF_01965">
    <property type="entry name" value="NADHX_dehydratase"/>
    <property type="match status" value="1"/>
</dbReference>
<organism evidence="22 23">
    <name type="scientific">Marinobacter segnicrescens</name>
    <dbReference type="NCBI Taxonomy" id="430453"/>
    <lineage>
        <taxon>Bacteria</taxon>
        <taxon>Pseudomonadati</taxon>
        <taxon>Pseudomonadota</taxon>
        <taxon>Gammaproteobacteria</taxon>
        <taxon>Pseudomonadales</taxon>
        <taxon>Marinobacteraceae</taxon>
        <taxon>Marinobacter</taxon>
    </lineage>
</organism>
<evidence type="ECO:0000313" key="22">
    <source>
        <dbReference type="EMBL" id="SET00200.1"/>
    </source>
</evidence>
<dbReference type="InterPro" id="IPR017953">
    <property type="entry name" value="Carbohydrate_kinase_pred_CS"/>
</dbReference>
<protein>
    <recommendedName>
        <fullName evidence="19">Bifunctional NAD(P)H-hydrate repair enzyme</fullName>
    </recommendedName>
    <alternativeName>
        <fullName evidence="19">Nicotinamide nucleotide repair protein</fullName>
    </alternativeName>
    <domain>
        <recommendedName>
            <fullName evidence="19">ADP-dependent (S)-NAD(P)H-hydrate dehydratase</fullName>
            <ecNumber evidence="19">4.2.1.136</ecNumber>
        </recommendedName>
        <alternativeName>
            <fullName evidence="19">ADP-dependent NAD(P)HX dehydratase</fullName>
        </alternativeName>
    </domain>
    <domain>
        <recommendedName>
            <fullName evidence="19">NAD(P)H-hydrate epimerase</fullName>
            <ecNumber evidence="19">5.1.99.6</ecNumber>
        </recommendedName>
    </domain>
</protein>
<feature type="binding site" evidence="18">
    <location>
        <begin position="140"/>
        <end position="146"/>
    </location>
    <ligand>
        <name>(6S)-NADPHX</name>
        <dbReference type="ChEBI" id="CHEBI:64076"/>
    </ligand>
</feature>
<comment type="similarity">
    <text evidence="4 19">In the C-terminal section; belongs to the NnrD/CARKD family.</text>
</comment>
<dbReference type="InterPro" id="IPR030677">
    <property type="entry name" value="Nnr"/>
</dbReference>
<dbReference type="GO" id="GO:0052855">
    <property type="term" value="F:ADP-dependent NAD(P)H-hydrate dehydratase activity"/>
    <property type="evidence" value="ECO:0007669"/>
    <property type="project" value="UniProtKB-UniRule"/>
</dbReference>
<evidence type="ECO:0000256" key="14">
    <source>
        <dbReference type="ARBA" id="ARBA00025153"/>
    </source>
</evidence>
<dbReference type="GO" id="GO:0110051">
    <property type="term" value="P:metabolite repair"/>
    <property type="evidence" value="ECO:0007669"/>
    <property type="project" value="TreeGrafter"/>
</dbReference>
<dbReference type="GO" id="GO:0046496">
    <property type="term" value="P:nicotinamide nucleotide metabolic process"/>
    <property type="evidence" value="ECO:0007669"/>
    <property type="project" value="UniProtKB-UniRule"/>
</dbReference>
<dbReference type="InterPro" id="IPR036652">
    <property type="entry name" value="YjeF_N_dom_sf"/>
</dbReference>
<evidence type="ECO:0000313" key="23">
    <source>
        <dbReference type="Proteomes" id="UP000198762"/>
    </source>
</evidence>
<feature type="binding site" evidence="18">
    <location>
        <position position="66"/>
    </location>
    <ligand>
        <name>K(+)</name>
        <dbReference type="ChEBI" id="CHEBI:29103"/>
    </ligand>
</feature>
<evidence type="ECO:0000256" key="4">
    <source>
        <dbReference type="ARBA" id="ARBA00009524"/>
    </source>
</evidence>
<comment type="catalytic activity">
    <reaction evidence="15 17 19">
        <text>(6S)-NADHX + ADP = AMP + phosphate + NADH + H(+)</text>
        <dbReference type="Rhea" id="RHEA:32223"/>
        <dbReference type="ChEBI" id="CHEBI:15378"/>
        <dbReference type="ChEBI" id="CHEBI:43474"/>
        <dbReference type="ChEBI" id="CHEBI:57945"/>
        <dbReference type="ChEBI" id="CHEBI:64074"/>
        <dbReference type="ChEBI" id="CHEBI:456215"/>
        <dbReference type="ChEBI" id="CHEBI:456216"/>
        <dbReference type="EC" id="4.2.1.136"/>
    </reaction>
</comment>
<comment type="subunit">
    <text evidence="17">Homotetramer.</text>
</comment>
<keyword evidence="8 17" id="KW-0521">NADP</keyword>
<evidence type="ECO:0000256" key="6">
    <source>
        <dbReference type="ARBA" id="ARBA00022741"/>
    </source>
</evidence>
<dbReference type="EC" id="4.2.1.136" evidence="19"/>
<feature type="domain" description="YjeF N-terminal" evidence="21">
    <location>
        <begin position="17"/>
        <end position="226"/>
    </location>
</feature>
<feature type="binding site" evidence="17">
    <location>
        <begin position="417"/>
        <end position="421"/>
    </location>
    <ligand>
        <name>AMP</name>
        <dbReference type="ChEBI" id="CHEBI:456215"/>
    </ligand>
</feature>
<evidence type="ECO:0000256" key="12">
    <source>
        <dbReference type="ARBA" id="ARBA00023239"/>
    </source>
</evidence>
<comment type="function">
    <text evidence="18">Catalyzes the epimerization of the S- and R-forms of NAD(P)HX, a damaged form of NAD(P)H that is a result of enzymatic or heat-dependent hydration. This is a prerequisite for the S-specific NAD(P)H-hydrate dehydratase to allow the repair of both epimers of NAD(P)HX.</text>
</comment>
<proteinExistence type="inferred from homology"/>
<dbReference type="InterPro" id="IPR029056">
    <property type="entry name" value="Ribokinase-like"/>
</dbReference>
<feature type="domain" description="YjeF C-terminal" evidence="20">
    <location>
        <begin position="237"/>
        <end position="511"/>
    </location>
</feature>
<name>A0A1I0B155_9GAMM</name>
<dbReference type="GO" id="GO:0046872">
    <property type="term" value="F:metal ion binding"/>
    <property type="evidence" value="ECO:0007669"/>
    <property type="project" value="UniProtKB-UniRule"/>
</dbReference>
<comment type="similarity">
    <text evidence="18">Belongs to the NnrE/AIBP family.</text>
</comment>
<dbReference type="SUPFAM" id="SSF53613">
    <property type="entry name" value="Ribokinase-like"/>
    <property type="match status" value="1"/>
</dbReference>
<comment type="cofactor">
    <cofactor evidence="18 19">
        <name>K(+)</name>
        <dbReference type="ChEBI" id="CHEBI:29103"/>
    </cofactor>
    <text evidence="18 19">Binds 1 potassium ion per subunit.</text>
</comment>
<reference evidence="23" key="1">
    <citation type="submission" date="2016-10" db="EMBL/GenBank/DDBJ databases">
        <authorList>
            <person name="Varghese N."/>
            <person name="Submissions S."/>
        </authorList>
    </citation>
    <scope>NUCLEOTIDE SEQUENCE [LARGE SCALE GENOMIC DNA]</scope>
    <source>
        <strain evidence="23">CGMCC 1.6489</strain>
    </source>
</reference>
<dbReference type="InterPro" id="IPR000631">
    <property type="entry name" value="CARKD"/>
</dbReference>
<comment type="function">
    <text evidence="17">Catalyzes the dehydration of the S-form of NAD(P)HX at the expense of ADP, which is converted to AMP. Together with NAD(P)HX epimerase, which catalyzes the epimerization of the S- and R-forms, the enzyme allows the repair of both epimers of NAD(P)HX, a damaged form of NAD(P)H that is a result of enzymatic or heat-dependent hydration.</text>
</comment>
<evidence type="ECO:0000256" key="2">
    <source>
        <dbReference type="ARBA" id="ARBA00000909"/>
    </source>
</evidence>
<keyword evidence="10 17" id="KW-0520">NAD</keyword>
<dbReference type="STRING" id="430453.SAMN04487962_103183"/>
<dbReference type="Gene3D" id="3.40.50.10260">
    <property type="entry name" value="YjeF N-terminal domain"/>
    <property type="match status" value="1"/>
</dbReference>
<keyword evidence="7 17" id="KW-0067">ATP-binding</keyword>
<evidence type="ECO:0000256" key="15">
    <source>
        <dbReference type="ARBA" id="ARBA00048238"/>
    </source>
</evidence>
<feature type="binding site" evidence="17">
    <location>
        <position position="333"/>
    </location>
    <ligand>
        <name>(6S)-NADPHX</name>
        <dbReference type="ChEBI" id="CHEBI:64076"/>
    </ligand>
</feature>
<dbReference type="Pfam" id="PF01256">
    <property type="entry name" value="Carb_kinase"/>
    <property type="match status" value="1"/>
</dbReference>
<evidence type="ECO:0000256" key="18">
    <source>
        <dbReference type="HAMAP-Rule" id="MF_01966"/>
    </source>
</evidence>
<dbReference type="Gene3D" id="3.40.1190.20">
    <property type="match status" value="1"/>
</dbReference>
<evidence type="ECO:0000256" key="11">
    <source>
        <dbReference type="ARBA" id="ARBA00023235"/>
    </source>
</evidence>
<dbReference type="SUPFAM" id="SSF64153">
    <property type="entry name" value="YjeF N-terminal domain-like"/>
    <property type="match status" value="1"/>
</dbReference>
<keyword evidence="11 18" id="KW-0413">Isomerase</keyword>
<feature type="binding site" evidence="18">
    <location>
        <position position="136"/>
    </location>
    <ligand>
        <name>K(+)</name>
        <dbReference type="ChEBI" id="CHEBI:29103"/>
    </ligand>
</feature>
<dbReference type="Proteomes" id="UP000198762">
    <property type="component" value="Unassembled WGS sequence"/>
</dbReference>
<evidence type="ECO:0000256" key="19">
    <source>
        <dbReference type="PIRNR" id="PIRNR017184"/>
    </source>
</evidence>
<feature type="binding site" evidence="17">
    <location>
        <position position="447"/>
    </location>
    <ligand>
        <name>(6S)-NADPHX</name>
        <dbReference type="ChEBI" id="CHEBI:64076"/>
    </ligand>
</feature>
<dbReference type="CDD" id="cd01171">
    <property type="entry name" value="YXKO-related"/>
    <property type="match status" value="1"/>
</dbReference>
<evidence type="ECO:0000259" key="20">
    <source>
        <dbReference type="PROSITE" id="PS51383"/>
    </source>
</evidence>
<dbReference type="GO" id="GO:0005524">
    <property type="term" value="F:ATP binding"/>
    <property type="evidence" value="ECO:0007669"/>
    <property type="project" value="UniProtKB-UniRule"/>
</dbReference>
<dbReference type="InterPro" id="IPR004443">
    <property type="entry name" value="YjeF_N_dom"/>
</dbReference>
<evidence type="ECO:0000259" key="21">
    <source>
        <dbReference type="PROSITE" id="PS51385"/>
    </source>
</evidence>
<dbReference type="PROSITE" id="PS51383">
    <property type="entry name" value="YJEF_C_3"/>
    <property type="match status" value="1"/>
</dbReference>
<dbReference type="PIRSF" id="PIRSF017184">
    <property type="entry name" value="Nnr"/>
    <property type="match status" value="1"/>
</dbReference>
<feature type="binding site" evidence="18">
    <location>
        <position position="169"/>
    </location>
    <ligand>
        <name>(6S)-NADPHX</name>
        <dbReference type="ChEBI" id="CHEBI:64076"/>
    </ligand>
</feature>
<dbReference type="PANTHER" id="PTHR12592">
    <property type="entry name" value="ATP-DEPENDENT (S)-NAD(P)H-HYDRATE DEHYDRATASE FAMILY MEMBER"/>
    <property type="match status" value="1"/>
</dbReference>
<feature type="binding site" evidence="18">
    <location>
        <position position="172"/>
    </location>
    <ligand>
        <name>K(+)</name>
        <dbReference type="ChEBI" id="CHEBI:29103"/>
    </ligand>
</feature>
<comment type="cofactor">
    <cofactor evidence="17">
        <name>Mg(2+)</name>
        <dbReference type="ChEBI" id="CHEBI:18420"/>
    </cofactor>
</comment>
<keyword evidence="12 17" id="KW-0456">Lyase</keyword>
<evidence type="ECO:0000256" key="5">
    <source>
        <dbReference type="ARBA" id="ARBA00022723"/>
    </source>
</evidence>
<keyword evidence="6 17" id="KW-0547">Nucleotide-binding</keyword>
<keyword evidence="5 18" id="KW-0479">Metal-binding</keyword>
<dbReference type="EC" id="5.1.99.6" evidence="19"/>
<evidence type="ECO:0000256" key="7">
    <source>
        <dbReference type="ARBA" id="ARBA00022840"/>
    </source>
</evidence>
<dbReference type="PROSITE" id="PS01050">
    <property type="entry name" value="YJEF_C_2"/>
    <property type="match status" value="1"/>
</dbReference>
<feature type="binding site" evidence="17">
    <location>
        <position position="446"/>
    </location>
    <ligand>
        <name>AMP</name>
        <dbReference type="ChEBI" id="CHEBI:456215"/>
    </ligand>
</feature>
<comment type="catalytic activity">
    <reaction evidence="2 18 19">
        <text>(6R)-NADPHX = (6S)-NADPHX</text>
        <dbReference type="Rhea" id="RHEA:32227"/>
        <dbReference type="ChEBI" id="CHEBI:64076"/>
        <dbReference type="ChEBI" id="CHEBI:64077"/>
        <dbReference type="EC" id="5.1.99.6"/>
    </reaction>
</comment>
<dbReference type="RefSeq" id="WP_091849158.1">
    <property type="nucleotide sequence ID" value="NZ_FOHZ01000003.1"/>
</dbReference>
<dbReference type="PANTHER" id="PTHR12592:SF0">
    <property type="entry name" value="ATP-DEPENDENT (S)-NAD(P)H-HYDRATE DEHYDRATASE"/>
    <property type="match status" value="1"/>
</dbReference>
<evidence type="ECO:0000256" key="9">
    <source>
        <dbReference type="ARBA" id="ARBA00022958"/>
    </source>
</evidence>
<evidence type="ECO:0000256" key="17">
    <source>
        <dbReference type="HAMAP-Rule" id="MF_01965"/>
    </source>
</evidence>
<dbReference type="GO" id="GO:0052856">
    <property type="term" value="F:NAD(P)HX epimerase activity"/>
    <property type="evidence" value="ECO:0007669"/>
    <property type="project" value="UniProtKB-UniRule"/>
</dbReference>
<comment type="catalytic activity">
    <reaction evidence="1 18 19">
        <text>(6R)-NADHX = (6S)-NADHX</text>
        <dbReference type="Rhea" id="RHEA:32215"/>
        <dbReference type="ChEBI" id="CHEBI:64074"/>
        <dbReference type="ChEBI" id="CHEBI:64075"/>
        <dbReference type="EC" id="5.1.99.6"/>
    </reaction>
</comment>
<dbReference type="PROSITE" id="PS51385">
    <property type="entry name" value="YJEF_N"/>
    <property type="match status" value="1"/>
</dbReference>
<evidence type="ECO:0000256" key="3">
    <source>
        <dbReference type="ARBA" id="ARBA00006001"/>
    </source>
</evidence>
<gene>
    <name evidence="18" type="primary">nnrE</name>
    <name evidence="17" type="synonym">nnrD</name>
    <name evidence="22" type="ORF">SAMN04487962_103183</name>
</gene>
<sequence length="528" mass="54365">MPTTHSLTESLFTADGVQAIDRFLIEDQGVDGYELMQKAARAAFRQLVRHWSGAASVLVLCGAGNNGGDGYLVALNALRQGLAVDCIAVADPQKLSGDARRACRDAEEAGVAIRQWQALAGDERVRLFAGSPVVVDAMLGTGVRGQPRTPFDEVVRQVNASGCPVLAVDVPSGLDASRGVAEGDAVVADITVTFIGQKLGLLTGQGPHFAGKVVHDTLGADQVCETFPIAAVASLANWQRCQYSLPPLSRSAHKGNFGHVLVIAGDRGFGGAGLLAAEAAARSGAGLVTLATRPEHVAPALSRCPSLMVRGVVHGNELAPLLSKADVVVCGPGLGQSAWGQQMLQQVLEADKPRLLDADALNLMANRVPVVSDQQVITPHPGEAARLLSCGVSDIEADRCASARSLQERFGGVALLKGAGTLVAAPDQLPVLIAGANPGMATGGMGDVLSGILGAFMAQALKAQSMSLADGVVLGASLHLAAADRASRCRGYRGLLPMDVIDTLPGVLAGAEFRLEKTGVTAMGVSDD</sequence>
<keyword evidence="23" id="KW-1185">Reference proteome</keyword>
<dbReference type="NCBIfam" id="TIGR00196">
    <property type="entry name" value="yjeF_cterm"/>
    <property type="match status" value="1"/>
</dbReference>
<evidence type="ECO:0000256" key="10">
    <source>
        <dbReference type="ARBA" id="ARBA00023027"/>
    </source>
</evidence>